<dbReference type="AlphaFoldDB" id="A0ABD1B4P1"/>
<gene>
    <name evidence="2" type="ORF">V5N11_007313</name>
</gene>
<dbReference type="EMBL" id="JBANAX010000325">
    <property type="protein sequence ID" value="KAL1213948.1"/>
    <property type="molecule type" value="Genomic_DNA"/>
</dbReference>
<reference evidence="2 3" key="1">
    <citation type="submission" date="2024-04" db="EMBL/GenBank/DDBJ databases">
        <title>Genome assembly C_amara_ONT_v2.</title>
        <authorList>
            <person name="Yant L."/>
            <person name="Moore C."/>
            <person name="Slenker M."/>
        </authorList>
    </citation>
    <scope>NUCLEOTIDE SEQUENCE [LARGE SCALE GENOMIC DNA]</scope>
    <source>
        <tissue evidence="2">Leaf</tissue>
    </source>
</reference>
<dbReference type="Gene3D" id="1.20.140.40">
    <property type="entry name" value="Invertase/pectin methylesterase inhibitor family protein"/>
    <property type="match status" value="1"/>
</dbReference>
<sequence>MKAFLFYLVMFFLLFKRFGNCIISDSRFIYNFCVKSFEENPHSKTAKSLEELVLASTKNAAMKTTSLKEMVDKILKENKTDVERPLHRLPRSLDRCY</sequence>
<evidence type="ECO:0000256" key="1">
    <source>
        <dbReference type="SAM" id="SignalP"/>
    </source>
</evidence>
<feature type="signal peptide" evidence="1">
    <location>
        <begin position="1"/>
        <end position="21"/>
    </location>
</feature>
<organism evidence="2 3">
    <name type="scientific">Cardamine amara subsp. amara</name>
    <dbReference type="NCBI Taxonomy" id="228776"/>
    <lineage>
        <taxon>Eukaryota</taxon>
        <taxon>Viridiplantae</taxon>
        <taxon>Streptophyta</taxon>
        <taxon>Embryophyta</taxon>
        <taxon>Tracheophyta</taxon>
        <taxon>Spermatophyta</taxon>
        <taxon>Magnoliopsida</taxon>
        <taxon>eudicotyledons</taxon>
        <taxon>Gunneridae</taxon>
        <taxon>Pentapetalae</taxon>
        <taxon>rosids</taxon>
        <taxon>malvids</taxon>
        <taxon>Brassicales</taxon>
        <taxon>Brassicaceae</taxon>
        <taxon>Cardamineae</taxon>
        <taxon>Cardamine</taxon>
    </lineage>
</organism>
<accession>A0ABD1B4P1</accession>
<dbReference type="SUPFAM" id="SSF101148">
    <property type="entry name" value="Plant invertase/pectin methylesterase inhibitor"/>
    <property type="match status" value="1"/>
</dbReference>
<keyword evidence="3" id="KW-1185">Reference proteome</keyword>
<protein>
    <submittedName>
        <fullName evidence="2">Pectinesterase inhibitor 12</fullName>
    </submittedName>
</protein>
<name>A0ABD1B4P1_CARAN</name>
<keyword evidence="1" id="KW-0732">Signal</keyword>
<dbReference type="InterPro" id="IPR035513">
    <property type="entry name" value="Invertase/methylesterase_inhib"/>
</dbReference>
<feature type="chain" id="PRO_5044755220" evidence="1">
    <location>
        <begin position="22"/>
        <end position="97"/>
    </location>
</feature>
<dbReference type="Proteomes" id="UP001558713">
    <property type="component" value="Unassembled WGS sequence"/>
</dbReference>
<proteinExistence type="predicted"/>
<evidence type="ECO:0000313" key="2">
    <source>
        <dbReference type="EMBL" id="KAL1213948.1"/>
    </source>
</evidence>
<evidence type="ECO:0000313" key="3">
    <source>
        <dbReference type="Proteomes" id="UP001558713"/>
    </source>
</evidence>
<comment type="caution">
    <text evidence="2">The sequence shown here is derived from an EMBL/GenBank/DDBJ whole genome shotgun (WGS) entry which is preliminary data.</text>
</comment>